<accession>A0A2T7G3R3</accession>
<dbReference type="CDD" id="cd16405">
    <property type="entry name" value="RepB_like_N"/>
    <property type="match status" value="1"/>
</dbReference>
<comment type="caution">
    <text evidence="1">The sequence shown here is derived from an EMBL/GenBank/DDBJ whole genome shotgun (WGS) entry which is preliminary data.</text>
</comment>
<evidence type="ECO:0000313" key="1">
    <source>
        <dbReference type="EMBL" id="PVA09059.1"/>
    </source>
</evidence>
<dbReference type="PANTHER" id="PTHR33375:SF1">
    <property type="entry name" value="CHROMOSOME-PARTITIONING PROTEIN PARB-RELATED"/>
    <property type="match status" value="1"/>
</dbReference>
<evidence type="ECO:0008006" key="3">
    <source>
        <dbReference type="Google" id="ProtNLM"/>
    </source>
</evidence>
<evidence type="ECO:0000313" key="2">
    <source>
        <dbReference type="Proteomes" id="UP000244446"/>
    </source>
</evidence>
<dbReference type="SUPFAM" id="SSF110849">
    <property type="entry name" value="ParB/Sulfiredoxin"/>
    <property type="match status" value="1"/>
</dbReference>
<organism evidence="1 2">
    <name type="scientific">Pelagivirga sediminicola</name>
    <dbReference type="NCBI Taxonomy" id="2170575"/>
    <lineage>
        <taxon>Bacteria</taxon>
        <taxon>Pseudomonadati</taxon>
        <taxon>Pseudomonadota</taxon>
        <taxon>Alphaproteobacteria</taxon>
        <taxon>Rhodobacterales</taxon>
        <taxon>Paracoccaceae</taxon>
        <taxon>Pelagivirga</taxon>
    </lineage>
</organism>
<dbReference type="GO" id="GO:0007059">
    <property type="term" value="P:chromosome segregation"/>
    <property type="evidence" value="ECO:0007669"/>
    <property type="project" value="TreeGrafter"/>
</dbReference>
<dbReference type="Gene3D" id="3.90.1530.30">
    <property type="match status" value="1"/>
</dbReference>
<dbReference type="InterPro" id="IPR036086">
    <property type="entry name" value="ParB/Sulfiredoxin_sf"/>
</dbReference>
<dbReference type="GO" id="GO:0005694">
    <property type="term" value="C:chromosome"/>
    <property type="evidence" value="ECO:0007669"/>
    <property type="project" value="TreeGrafter"/>
</dbReference>
<dbReference type="PANTHER" id="PTHR33375">
    <property type="entry name" value="CHROMOSOME-PARTITIONING PROTEIN PARB-RELATED"/>
    <property type="match status" value="1"/>
</dbReference>
<protein>
    <recommendedName>
        <fullName evidence="3">Replication protein</fullName>
    </recommendedName>
</protein>
<dbReference type="Proteomes" id="UP000244446">
    <property type="component" value="Unassembled WGS sequence"/>
</dbReference>
<keyword evidence="2" id="KW-1185">Reference proteome</keyword>
<dbReference type="EMBL" id="QCYH01000012">
    <property type="protein sequence ID" value="PVA09059.1"/>
    <property type="molecule type" value="Genomic_DNA"/>
</dbReference>
<proteinExistence type="predicted"/>
<dbReference type="InterPro" id="IPR050336">
    <property type="entry name" value="Chromosome_partition/occlusion"/>
</dbReference>
<name>A0A2T7G3R3_9RHOB</name>
<dbReference type="InterPro" id="IPR037972">
    <property type="entry name" value="RepB_N"/>
</dbReference>
<gene>
    <name evidence="1" type="ORF">DC366_16005</name>
</gene>
<reference evidence="1 2" key="1">
    <citation type="submission" date="2018-04" db="EMBL/GenBank/DDBJ databases">
        <title>Pelagivirga bohaiensis gen. nov., sp. nov., a bacterium isolated from the Bohai Sea.</title>
        <authorList>
            <person name="Ji X."/>
        </authorList>
    </citation>
    <scope>NUCLEOTIDE SEQUENCE [LARGE SCALE GENOMIC DNA]</scope>
    <source>
        <strain evidence="1 2">BH-SD19</strain>
    </source>
</reference>
<dbReference type="AlphaFoldDB" id="A0A2T7G3R3"/>
<dbReference type="OrthoDB" id="7812542at2"/>
<sequence length="257" mass="28695">MVVDRLGTDRRVDWQSQEAFQSLKNSIAANGQDTPIQVWPSDPNWKPDPLDPENVDGVQFELITGRRRHAIAEMLDLPLRAVLASPEKRGTEDEEFELLFMRFRENEERENLGPFERLLSIGEMFENLKASSVSRDVTAVSFAKRIGVHESIVSRGRAVFRDREQILNKFKNAYDLSFPDLQKAVSSLSEVKKTKAKVAARPKKVVVTRSVGSRKLSMSSQGGKLSVSAAGLDLDKQGLEGLGDVIAAYLQEHGSKK</sequence>